<reference evidence="3" key="1">
    <citation type="submission" date="2011-12" db="EMBL/GenBank/DDBJ databases">
        <authorList>
            <consortium name="The Broad Institute Genome Sequencing Platform"/>
            <person name="Russ C."/>
            <person name="Tyler B."/>
            <person name="Panabieres F."/>
            <person name="Shan W."/>
            <person name="Tripathy S."/>
            <person name="Grunwald N."/>
            <person name="Machado M."/>
            <person name="Young S.K."/>
            <person name="Zeng Q."/>
            <person name="Gargeya S."/>
            <person name="Fitzgerald M."/>
            <person name="Haas B."/>
            <person name="Abouelleil A."/>
            <person name="Alvarado L."/>
            <person name="Arachchi H.M."/>
            <person name="Berlin A."/>
            <person name="Chapman S.B."/>
            <person name="Gearin G."/>
            <person name="Goldberg J."/>
            <person name="Griggs A."/>
            <person name="Gujja S."/>
            <person name="Hansen M."/>
            <person name="Heiman D."/>
            <person name="Howarth C."/>
            <person name="Larimer J."/>
            <person name="Lui A."/>
            <person name="MacDonald P.J.P."/>
            <person name="McCowen C."/>
            <person name="Montmayeur A."/>
            <person name="Murphy C."/>
            <person name="Neiman D."/>
            <person name="Pearson M."/>
            <person name="Priest M."/>
            <person name="Roberts A."/>
            <person name="Saif S."/>
            <person name="Shea T."/>
            <person name="Sisk P."/>
            <person name="Stolte C."/>
            <person name="Sykes S."/>
            <person name="Wortman J."/>
            <person name="Nusbaum C."/>
            <person name="Birren B."/>
        </authorList>
    </citation>
    <scope>NUCLEOTIDE SEQUENCE [LARGE SCALE GENOMIC DNA]</scope>
    <source>
        <strain evidence="3">INRA-310</strain>
    </source>
</reference>
<dbReference type="GeneID" id="20173707"/>
<dbReference type="EMBL" id="KI669564">
    <property type="protein sequence ID" value="ETN20557.1"/>
    <property type="molecule type" value="Genomic_DNA"/>
</dbReference>
<name>W2R569_PHYN3</name>
<keyword evidence="1" id="KW-0812">Transmembrane</keyword>
<dbReference type="OrthoDB" id="109409at2759"/>
<dbReference type="VEuPathDB" id="FungiDB:PPTG_03539"/>
<evidence type="ECO:0000256" key="1">
    <source>
        <dbReference type="SAM" id="Phobius"/>
    </source>
</evidence>
<proteinExistence type="predicted"/>
<evidence type="ECO:0000313" key="3">
    <source>
        <dbReference type="Proteomes" id="UP000018817"/>
    </source>
</evidence>
<protein>
    <submittedName>
        <fullName evidence="2">Uncharacterized protein</fullName>
    </submittedName>
</protein>
<accession>W2R569</accession>
<dbReference type="AlphaFoldDB" id="W2R569"/>
<sequence length="426" mass="47336">MYSLYWLYNRTVSDVHHIKCILKRRIQRSDVSFAIILLCSTMSLRLSLSSYLGLLLLASTLALAIAIAQSVPEVDVLNDQASPFSPDNLEELANIAGQREQVLTGDVDEDLLDGEEAIIAAVPVSEPDTFLPMDEHSEEVVELVKQFMTQYEEEVGRTALKASILQVLKAETTEPREEVQEIEIGTGLGEDNNLKLVETDMSQIMRVFLLVDYGFQSSMMDSKRPYVSVLRLTMDCVNDTIADEEEMQCDLLEHLDLPRQRGQVGKAIERTIADAAPASFLATHSLHVKYDAVELQDIATDTETMTHVRYRVADTSGKFSQDDCMMVILQARGVNTLMYNDTICFDSAAKSAVMVAYEYASNNLPVSALLFAAVCGAVVATVVLIRHRRKSQRFGYSYVRSKKPSHVPIQSTAVKYVDAESPAIAC</sequence>
<evidence type="ECO:0000313" key="2">
    <source>
        <dbReference type="EMBL" id="ETN20557.1"/>
    </source>
</evidence>
<keyword evidence="1" id="KW-1133">Transmembrane helix</keyword>
<dbReference type="Proteomes" id="UP000018817">
    <property type="component" value="Unassembled WGS sequence"/>
</dbReference>
<feature type="transmembrane region" description="Helical" evidence="1">
    <location>
        <begin position="364"/>
        <end position="385"/>
    </location>
</feature>
<keyword evidence="1" id="KW-0472">Membrane</keyword>
<dbReference type="RefSeq" id="XP_008894465.1">
    <property type="nucleotide sequence ID" value="XM_008896217.1"/>
</dbReference>
<organism evidence="2 3">
    <name type="scientific">Phytophthora nicotianae (strain INRA-310)</name>
    <name type="common">Phytophthora parasitica</name>
    <dbReference type="NCBI Taxonomy" id="761204"/>
    <lineage>
        <taxon>Eukaryota</taxon>
        <taxon>Sar</taxon>
        <taxon>Stramenopiles</taxon>
        <taxon>Oomycota</taxon>
        <taxon>Peronosporomycetes</taxon>
        <taxon>Peronosporales</taxon>
        <taxon>Peronosporaceae</taxon>
        <taxon>Phytophthora</taxon>
    </lineage>
</organism>
<feature type="transmembrane region" description="Helical" evidence="1">
    <location>
        <begin position="51"/>
        <end position="71"/>
    </location>
</feature>
<dbReference type="OMA" id="LRLTMDC"/>
<gene>
    <name evidence="2" type="ORF">PPTG_03539</name>
</gene>
<reference evidence="2 3" key="2">
    <citation type="submission" date="2013-11" db="EMBL/GenBank/DDBJ databases">
        <title>The Genome Sequence of Phytophthora parasitica INRA-310.</title>
        <authorList>
            <consortium name="The Broad Institute Genomics Platform"/>
            <person name="Russ C."/>
            <person name="Tyler B."/>
            <person name="Panabieres F."/>
            <person name="Shan W."/>
            <person name="Tripathy S."/>
            <person name="Grunwald N."/>
            <person name="Machado M."/>
            <person name="Johnson C.S."/>
            <person name="Arredondo F."/>
            <person name="Hong C."/>
            <person name="Coffey M."/>
            <person name="Young S.K."/>
            <person name="Zeng Q."/>
            <person name="Gargeya S."/>
            <person name="Fitzgerald M."/>
            <person name="Abouelleil A."/>
            <person name="Alvarado L."/>
            <person name="Chapman S.B."/>
            <person name="Gainer-Dewar J."/>
            <person name="Goldberg J."/>
            <person name="Griggs A."/>
            <person name="Gujja S."/>
            <person name="Hansen M."/>
            <person name="Howarth C."/>
            <person name="Imamovic A."/>
            <person name="Ireland A."/>
            <person name="Larimer J."/>
            <person name="McCowan C."/>
            <person name="Murphy C."/>
            <person name="Pearson M."/>
            <person name="Poon T.W."/>
            <person name="Priest M."/>
            <person name="Roberts A."/>
            <person name="Saif S."/>
            <person name="Shea T."/>
            <person name="Sykes S."/>
            <person name="Wortman J."/>
            <person name="Nusbaum C."/>
            <person name="Birren B."/>
        </authorList>
    </citation>
    <scope>NUCLEOTIDE SEQUENCE [LARGE SCALE GENOMIC DNA]</scope>
    <source>
        <strain evidence="2 3">INRA-310</strain>
    </source>
</reference>